<evidence type="ECO:0000256" key="2">
    <source>
        <dbReference type="SAM" id="SignalP"/>
    </source>
</evidence>
<evidence type="ECO:0000313" key="3">
    <source>
        <dbReference type="EMBL" id="KAL3079873.1"/>
    </source>
</evidence>
<gene>
    <name evidence="3" type="ORF">niasHS_014155</name>
</gene>
<feature type="chain" id="PRO_5044824139" evidence="2">
    <location>
        <begin position="27"/>
        <end position="185"/>
    </location>
</feature>
<feature type="region of interest" description="Disordered" evidence="1">
    <location>
        <begin position="139"/>
        <end position="185"/>
    </location>
</feature>
<reference evidence="3 4" key="1">
    <citation type="submission" date="2024-10" db="EMBL/GenBank/DDBJ databases">
        <authorList>
            <person name="Kim D."/>
        </authorList>
    </citation>
    <scope>NUCLEOTIDE SEQUENCE [LARGE SCALE GENOMIC DNA]</scope>
    <source>
        <strain evidence="3">Taebaek</strain>
    </source>
</reference>
<dbReference type="AlphaFoldDB" id="A0ABD2IKE0"/>
<name>A0ABD2IKE0_HETSC</name>
<keyword evidence="2" id="KW-0732">Signal</keyword>
<keyword evidence="4" id="KW-1185">Reference proteome</keyword>
<proteinExistence type="predicted"/>
<accession>A0ABD2IKE0</accession>
<dbReference type="EMBL" id="JBICCN010000300">
    <property type="protein sequence ID" value="KAL3079873.1"/>
    <property type="molecule type" value="Genomic_DNA"/>
</dbReference>
<comment type="caution">
    <text evidence="3">The sequence shown here is derived from an EMBL/GenBank/DDBJ whole genome shotgun (WGS) entry which is preliminary data.</text>
</comment>
<feature type="signal peptide" evidence="2">
    <location>
        <begin position="1"/>
        <end position="26"/>
    </location>
</feature>
<feature type="region of interest" description="Disordered" evidence="1">
    <location>
        <begin position="27"/>
        <end position="53"/>
    </location>
</feature>
<sequence length="185" mass="19841">MCRNSSPPFALFAVLLALVAFLSTGGMPRHRRHQQKEATENAGGEMTDDSGDTSANCSYTDPYCYNSEAFIDAHTIDDNDRPRTTTQFAIKGPKAAHYYDGGSVGRSPAVPCPGGRGIPKRVEGGGEAQLRISTPSIATTTSSRWCSAGQRHTTTTTTASTSTTHVTRQVTPPVSPPTRQRRVNL</sequence>
<evidence type="ECO:0000313" key="4">
    <source>
        <dbReference type="Proteomes" id="UP001620645"/>
    </source>
</evidence>
<evidence type="ECO:0000256" key="1">
    <source>
        <dbReference type="SAM" id="MobiDB-lite"/>
    </source>
</evidence>
<feature type="compositionally biased region" description="Low complexity" evidence="1">
    <location>
        <begin position="152"/>
        <end position="167"/>
    </location>
</feature>
<dbReference type="Proteomes" id="UP001620645">
    <property type="component" value="Unassembled WGS sequence"/>
</dbReference>
<organism evidence="3 4">
    <name type="scientific">Heterodera schachtii</name>
    <name type="common">Sugarbeet cyst nematode worm</name>
    <name type="synonym">Tylenchus schachtii</name>
    <dbReference type="NCBI Taxonomy" id="97005"/>
    <lineage>
        <taxon>Eukaryota</taxon>
        <taxon>Metazoa</taxon>
        <taxon>Ecdysozoa</taxon>
        <taxon>Nematoda</taxon>
        <taxon>Chromadorea</taxon>
        <taxon>Rhabditida</taxon>
        <taxon>Tylenchina</taxon>
        <taxon>Tylenchomorpha</taxon>
        <taxon>Tylenchoidea</taxon>
        <taxon>Heteroderidae</taxon>
        <taxon>Heteroderinae</taxon>
        <taxon>Heterodera</taxon>
    </lineage>
</organism>
<protein>
    <submittedName>
        <fullName evidence="3">Uncharacterized protein</fullName>
    </submittedName>
</protein>